<keyword evidence="7" id="KW-1185">Reference proteome</keyword>
<feature type="region of interest" description="Disordered" evidence="3">
    <location>
        <begin position="305"/>
        <end position="350"/>
    </location>
</feature>
<feature type="signal peptide" evidence="4">
    <location>
        <begin position="1"/>
        <end position="21"/>
    </location>
</feature>
<gene>
    <name evidence="6" type="primary">CDA2_3</name>
    <name evidence="6" type="ORF">HK105_202275</name>
</gene>
<keyword evidence="2 6" id="KW-0378">Hydrolase</keyword>
<sequence>MRHPTLASLATPVAALLSAAAAQTQPPAALYPALDKAPAAVAQWSQLLTGKTIPALPLNTAQLPSPVWTSYVTACSEAATIAMTYDDGPSTPTPALLDELKKRNIKVTFFVVGSRVVERPEVLKRAYDEGHQIAVHTWSHPALTTVSSEVIVAELLFTARIIQSVIGVTPKYMRPPYGDIDERVGAVINALGFIPIIWSFDSEDSAGATNVADRFKTLVSGTKTGQIALEHDLTAAEASQAPASLDAVIAGGYKIVRVDQCVGQPAYDEGLWGSLPRDGILAPVAAGVTTNTSSSTTTTAVKVTSSTTTSASLTSSLPPSQTNKLTGEKPAPPPMGSSGGRGTGALPSSNSAWRDAVTGLLNLLPVAAVAMAAL</sequence>
<evidence type="ECO:0000313" key="7">
    <source>
        <dbReference type="Proteomes" id="UP001527925"/>
    </source>
</evidence>
<name>A0ABR4NFN6_9FUNG</name>
<evidence type="ECO:0000313" key="6">
    <source>
        <dbReference type="EMBL" id="KAL2918348.1"/>
    </source>
</evidence>
<comment type="caution">
    <text evidence="6">The sequence shown here is derived from an EMBL/GenBank/DDBJ whole genome shotgun (WGS) entry which is preliminary data.</text>
</comment>
<feature type="domain" description="NodB homology" evidence="5">
    <location>
        <begin position="79"/>
        <end position="256"/>
    </location>
</feature>
<evidence type="ECO:0000256" key="2">
    <source>
        <dbReference type="ARBA" id="ARBA00022801"/>
    </source>
</evidence>
<proteinExistence type="predicted"/>
<evidence type="ECO:0000256" key="1">
    <source>
        <dbReference type="ARBA" id="ARBA00022723"/>
    </source>
</evidence>
<evidence type="ECO:0000256" key="4">
    <source>
        <dbReference type="SAM" id="SignalP"/>
    </source>
</evidence>
<dbReference type="InterPro" id="IPR011330">
    <property type="entry name" value="Glyco_hydro/deAcase_b/a-brl"/>
</dbReference>
<organism evidence="6 7">
    <name type="scientific">Polyrhizophydium stewartii</name>
    <dbReference type="NCBI Taxonomy" id="2732419"/>
    <lineage>
        <taxon>Eukaryota</taxon>
        <taxon>Fungi</taxon>
        <taxon>Fungi incertae sedis</taxon>
        <taxon>Chytridiomycota</taxon>
        <taxon>Chytridiomycota incertae sedis</taxon>
        <taxon>Chytridiomycetes</taxon>
        <taxon>Rhizophydiales</taxon>
        <taxon>Rhizophydiales incertae sedis</taxon>
        <taxon>Polyrhizophydium</taxon>
    </lineage>
</organism>
<evidence type="ECO:0000256" key="3">
    <source>
        <dbReference type="SAM" id="MobiDB-lite"/>
    </source>
</evidence>
<dbReference type="EC" id="3.5.1.41" evidence="6"/>
<dbReference type="Pfam" id="PF01522">
    <property type="entry name" value="Polysacc_deac_1"/>
    <property type="match status" value="1"/>
</dbReference>
<feature type="compositionally biased region" description="Low complexity" evidence="3">
    <location>
        <begin position="305"/>
        <end position="323"/>
    </location>
</feature>
<dbReference type="InterPro" id="IPR002509">
    <property type="entry name" value="NODB_dom"/>
</dbReference>
<dbReference type="Gene3D" id="3.20.20.370">
    <property type="entry name" value="Glycoside hydrolase/deacetylase"/>
    <property type="match status" value="1"/>
</dbReference>
<dbReference type="Proteomes" id="UP001527925">
    <property type="component" value="Unassembled WGS sequence"/>
</dbReference>
<protein>
    <submittedName>
        <fullName evidence="6">Chitin deacetylase</fullName>
        <ecNumber evidence="6">3.5.1.41</ecNumber>
    </submittedName>
</protein>
<dbReference type="PANTHER" id="PTHR10587">
    <property type="entry name" value="GLYCOSYL TRANSFERASE-RELATED"/>
    <property type="match status" value="1"/>
</dbReference>
<dbReference type="EMBL" id="JADGIZ020000007">
    <property type="protein sequence ID" value="KAL2918348.1"/>
    <property type="molecule type" value="Genomic_DNA"/>
</dbReference>
<dbReference type="InterPro" id="IPR050248">
    <property type="entry name" value="Polysacc_deacetylase_ArnD"/>
</dbReference>
<accession>A0ABR4NFN6</accession>
<dbReference type="PANTHER" id="PTHR10587:SF133">
    <property type="entry name" value="CHITIN DEACETYLASE 1-RELATED"/>
    <property type="match status" value="1"/>
</dbReference>
<dbReference type="PROSITE" id="PS51677">
    <property type="entry name" value="NODB"/>
    <property type="match status" value="1"/>
</dbReference>
<feature type="chain" id="PRO_5045988766" evidence="4">
    <location>
        <begin position="22"/>
        <end position="374"/>
    </location>
</feature>
<dbReference type="SUPFAM" id="SSF88713">
    <property type="entry name" value="Glycoside hydrolase/deacetylase"/>
    <property type="match status" value="1"/>
</dbReference>
<evidence type="ECO:0000259" key="5">
    <source>
        <dbReference type="PROSITE" id="PS51677"/>
    </source>
</evidence>
<dbReference type="GO" id="GO:0004099">
    <property type="term" value="F:chitin deacetylase activity"/>
    <property type="evidence" value="ECO:0007669"/>
    <property type="project" value="UniProtKB-EC"/>
</dbReference>
<reference evidence="6 7" key="1">
    <citation type="submission" date="2023-09" db="EMBL/GenBank/DDBJ databases">
        <title>Pangenome analysis of Batrachochytrium dendrobatidis and related Chytrids.</title>
        <authorList>
            <person name="Yacoub M.N."/>
            <person name="Stajich J.E."/>
            <person name="James T.Y."/>
        </authorList>
    </citation>
    <scope>NUCLEOTIDE SEQUENCE [LARGE SCALE GENOMIC DNA]</scope>
    <source>
        <strain evidence="6 7">JEL0888</strain>
    </source>
</reference>
<keyword evidence="4" id="KW-0732">Signal</keyword>
<keyword evidence="1" id="KW-0479">Metal-binding</keyword>